<evidence type="ECO:0000313" key="4">
    <source>
        <dbReference type="EnsemblProtists" id="EKX47289"/>
    </source>
</evidence>
<dbReference type="OrthoDB" id="2420415at2759"/>
<dbReference type="PROSITE" id="PS50235">
    <property type="entry name" value="USP_3"/>
    <property type="match status" value="1"/>
</dbReference>
<evidence type="ECO:0000256" key="1">
    <source>
        <dbReference type="SAM" id="MobiDB-lite"/>
    </source>
</evidence>
<dbReference type="PaxDb" id="55529-EKX47289"/>
<dbReference type="GO" id="GO:0005634">
    <property type="term" value="C:nucleus"/>
    <property type="evidence" value="ECO:0007669"/>
    <property type="project" value="TreeGrafter"/>
</dbReference>
<dbReference type="EMBL" id="JH992990">
    <property type="protein sequence ID" value="EKX47289.1"/>
    <property type="molecule type" value="Genomic_DNA"/>
</dbReference>
<dbReference type="PANTHER" id="PTHR24006:SF937">
    <property type="entry name" value="UBIQUITIN CARBOXYL-TERMINAL HYDROLASE"/>
    <property type="match status" value="1"/>
</dbReference>
<dbReference type="GO" id="GO:0004843">
    <property type="term" value="F:cysteine-type deubiquitinase activity"/>
    <property type="evidence" value="ECO:0007669"/>
    <property type="project" value="InterPro"/>
</dbReference>
<dbReference type="Gene3D" id="3.90.70.10">
    <property type="entry name" value="Cysteine proteinases"/>
    <property type="match status" value="2"/>
</dbReference>
<dbReference type="InterPro" id="IPR038765">
    <property type="entry name" value="Papain-like_cys_pep_sf"/>
</dbReference>
<name>L1JGP5_GUITC</name>
<dbReference type="STRING" id="905079.L1JGP5"/>
<dbReference type="RefSeq" id="XP_005834269.1">
    <property type="nucleotide sequence ID" value="XM_005834212.1"/>
</dbReference>
<keyword evidence="5" id="KW-1185">Reference proteome</keyword>
<reference evidence="4" key="3">
    <citation type="submission" date="2016-03" db="UniProtKB">
        <authorList>
            <consortium name="EnsemblProtists"/>
        </authorList>
    </citation>
    <scope>IDENTIFICATION</scope>
</reference>
<reference evidence="5" key="2">
    <citation type="submission" date="2012-11" db="EMBL/GenBank/DDBJ databases">
        <authorList>
            <person name="Kuo A."/>
            <person name="Curtis B.A."/>
            <person name="Tanifuji G."/>
            <person name="Burki F."/>
            <person name="Gruber A."/>
            <person name="Irimia M."/>
            <person name="Maruyama S."/>
            <person name="Arias M.C."/>
            <person name="Ball S.G."/>
            <person name="Gile G.H."/>
            <person name="Hirakawa Y."/>
            <person name="Hopkins J.F."/>
            <person name="Rensing S.A."/>
            <person name="Schmutz J."/>
            <person name="Symeonidi A."/>
            <person name="Elias M."/>
            <person name="Eveleigh R.J."/>
            <person name="Herman E.K."/>
            <person name="Klute M.J."/>
            <person name="Nakayama T."/>
            <person name="Obornik M."/>
            <person name="Reyes-Prieto A."/>
            <person name="Armbrust E.V."/>
            <person name="Aves S.J."/>
            <person name="Beiko R.G."/>
            <person name="Coutinho P."/>
            <person name="Dacks J.B."/>
            <person name="Durnford D.G."/>
            <person name="Fast N.M."/>
            <person name="Green B.R."/>
            <person name="Grisdale C."/>
            <person name="Hempe F."/>
            <person name="Henrissat B."/>
            <person name="Hoppner M.P."/>
            <person name="Ishida K.-I."/>
            <person name="Kim E."/>
            <person name="Koreny L."/>
            <person name="Kroth P.G."/>
            <person name="Liu Y."/>
            <person name="Malik S.-B."/>
            <person name="Maier U.G."/>
            <person name="McRose D."/>
            <person name="Mock T."/>
            <person name="Neilson J.A."/>
            <person name="Onodera N.T."/>
            <person name="Poole A.M."/>
            <person name="Pritham E.J."/>
            <person name="Richards T.A."/>
            <person name="Rocap G."/>
            <person name="Roy S.W."/>
            <person name="Sarai C."/>
            <person name="Schaack S."/>
            <person name="Shirato S."/>
            <person name="Slamovits C.H."/>
            <person name="Spencer D.F."/>
            <person name="Suzuki S."/>
            <person name="Worden A.Z."/>
            <person name="Zauner S."/>
            <person name="Barry K."/>
            <person name="Bell C."/>
            <person name="Bharti A.K."/>
            <person name="Crow J.A."/>
            <person name="Grimwood J."/>
            <person name="Kramer R."/>
            <person name="Lindquist E."/>
            <person name="Lucas S."/>
            <person name="Salamov A."/>
            <person name="McFadden G.I."/>
            <person name="Lane C.E."/>
            <person name="Keeling P.J."/>
            <person name="Gray M.W."/>
            <person name="Grigoriev I.V."/>
            <person name="Archibald J.M."/>
        </authorList>
    </citation>
    <scope>NUCLEOTIDE SEQUENCE</scope>
    <source>
        <strain evidence="5">CCMP2712</strain>
    </source>
</reference>
<proteinExistence type="predicted"/>
<dbReference type="InterPro" id="IPR018200">
    <property type="entry name" value="USP_CS"/>
</dbReference>
<evidence type="ECO:0000259" key="2">
    <source>
        <dbReference type="PROSITE" id="PS50235"/>
    </source>
</evidence>
<dbReference type="PANTHER" id="PTHR24006">
    <property type="entry name" value="UBIQUITIN CARBOXYL-TERMINAL HYDROLASE"/>
    <property type="match status" value="1"/>
</dbReference>
<dbReference type="Pfam" id="PF00443">
    <property type="entry name" value="UCH"/>
    <property type="match status" value="1"/>
</dbReference>
<dbReference type="InterPro" id="IPR050164">
    <property type="entry name" value="Peptidase_C19"/>
</dbReference>
<organism evidence="3">
    <name type="scientific">Guillardia theta (strain CCMP2712)</name>
    <name type="common">Cryptophyte</name>
    <dbReference type="NCBI Taxonomy" id="905079"/>
    <lineage>
        <taxon>Eukaryota</taxon>
        <taxon>Cryptophyceae</taxon>
        <taxon>Pyrenomonadales</taxon>
        <taxon>Geminigeraceae</taxon>
        <taxon>Guillardia</taxon>
    </lineage>
</organism>
<dbReference type="HOGENOM" id="CLU_898480_0_0_1"/>
<dbReference type="SUPFAM" id="SSF54001">
    <property type="entry name" value="Cysteine proteinases"/>
    <property type="match status" value="1"/>
</dbReference>
<feature type="compositionally biased region" description="Basic and acidic residues" evidence="1">
    <location>
        <begin position="11"/>
        <end position="23"/>
    </location>
</feature>
<dbReference type="KEGG" id="gtt:GUITHDRAFT_106739"/>
<protein>
    <recommendedName>
        <fullName evidence="2">USP domain-containing protein</fullName>
    </recommendedName>
</protein>
<reference evidence="3 5" key="1">
    <citation type="journal article" date="2012" name="Nature">
        <title>Algal genomes reveal evolutionary mosaicism and the fate of nucleomorphs.</title>
        <authorList>
            <consortium name="DOE Joint Genome Institute"/>
            <person name="Curtis B.A."/>
            <person name="Tanifuji G."/>
            <person name="Burki F."/>
            <person name="Gruber A."/>
            <person name="Irimia M."/>
            <person name="Maruyama S."/>
            <person name="Arias M.C."/>
            <person name="Ball S.G."/>
            <person name="Gile G.H."/>
            <person name="Hirakawa Y."/>
            <person name="Hopkins J.F."/>
            <person name="Kuo A."/>
            <person name="Rensing S.A."/>
            <person name="Schmutz J."/>
            <person name="Symeonidi A."/>
            <person name="Elias M."/>
            <person name="Eveleigh R.J."/>
            <person name="Herman E.K."/>
            <person name="Klute M.J."/>
            <person name="Nakayama T."/>
            <person name="Obornik M."/>
            <person name="Reyes-Prieto A."/>
            <person name="Armbrust E.V."/>
            <person name="Aves S.J."/>
            <person name="Beiko R.G."/>
            <person name="Coutinho P."/>
            <person name="Dacks J.B."/>
            <person name="Durnford D.G."/>
            <person name="Fast N.M."/>
            <person name="Green B.R."/>
            <person name="Grisdale C.J."/>
            <person name="Hempel F."/>
            <person name="Henrissat B."/>
            <person name="Hoppner M.P."/>
            <person name="Ishida K."/>
            <person name="Kim E."/>
            <person name="Koreny L."/>
            <person name="Kroth P.G."/>
            <person name="Liu Y."/>
            <person name="Malik S.B."/>
            <person name="Maier U.G."/>
            <person name="McRose D."/>
            <person name="Mock T."/>
            <person name="Neilson J.A."/>
            <person name="Onodera N.T."/>
            <person name="Poole A.M."/>
            <person name="Pritham E.J."/>
            <person name="Richards T.A."/>
            <person name="Rocap G."/>
            <person name="Roy S.W."/>
            <person name="Sarai C."/>
            <person name="Schaack S."/>
            <person name="Shirato S."/>
            <person name="Slamovits C.H."/>
            <person name="Spencer D.F."/>
            <person name="Suzuki S."/>
            <person name="Worden A.Z."/>
            <person name="Zauner S."/>
            <person name="Barry K."/>
            <person name="Bell C."/>
            <person name="Bharti A.K."/>
            <person name="Crow J.A."/>
            <person name="Grimwood J."/>
            <person name="Kramer R."/>
            <person name="Lindquist E."/>
            <person name="Lucas S."/>
            <person name="Salamov A."/>
            <person name="McFadden G.I."/>
            <person name="Lane C.E."/>
            <person name="Keeling P.J."/>
            <person name="Gray M.W."/>
            <person name="Grigoriev I.V."/>
            <person name="Archibald J.M."/>
        </authorList>
    </citation>
    <scope>NUCLEOTIDE SEQUENCE</scope>
    <source>
        <strain evidence="3 5">CCMP2712</strain>
    </source>
</reference>
<dbReference type="GeneID" id="17304055"/>
<dbReference type="EnsemblProtists" id="EKX47289">
    <property type="protein sequence ID" value="EKX47289"/>
    <property type="gene ID" value="GUITHDRAFT_106739"/>
</dbReference>
<evidence type="ECO:0000313" key="3">
    <source>
        <dbReference type="EMBL" id="EKX47289.1"/>
    </source>
</evidence>
<dbReference type="GO" id="GO:0005829">
    <property type="term" value="C:cytosol"/>
    <property type="evidence" value="ECO:0007669"/>
    <property type="project" value="TreeGrafter"/>
</dbReference>
<dbReference type="eggNOG" id="KOG1865">
    <property type="taxonomic scope" value="Eukaryota"/>
</dbReference>
<dbReference type="InterPro" id="IPR028889">
    <property type="entry name" value="USP"/>
</dbReference>
<dbReference type="PROSITE" id="PS00972">
    <property type="entry name" value="USP_1"/>
    <property type="match status" value="1"/>
</dbReference>
<accession>L1JGP5</accession>
<dbReference type="CDD" id="cd02257">
    <property type="entry name" value="Peptidase_C19"/>
    <property type="match status" value="1"/>
</dbReference>
<feature type="compositionally biased region" description="Basic residues" evidence="1">
    <location>
        <begin position="1"/>
        <end position="10"/>
    </location>
</feature>
<feature type="domain" description="USP" evidence="2">
    <location>
        <begin position="43"/>
        <end position="300"/>
    </location>
</feature>
<feature type="region of interest" description="Disordered" evidence="1">
    <location>
        <begin position="1"/>
        <end position="23"/>
    </location>
</feature>
<dbReference type="Proteomes" id="UP000011087">
    <property type="component" value="Unassembled WGS sequence"/>
</dbReference>
<dbReference type="AlphaFoldDB" id="L1JGP5"/>
<sequence length="310" mass="34516">MSGGRLRLKRRGEEKPCRDEKRQASEATPACCSFAARETLPPIGLLNAGNTCYVNVIVQMLRHVRPLRRLLLGMSPEDMKSSVLLALQQQLRDMDEAATAMAPTQVLASLQTEYGISGGAQQDAHELFLHFLDDLPQRTCFGLCQSTLHAAKNASWCPPNRRKVEVLGGADKYACPRCNTMVEAARWTSFSPPYPPYLMIHLTQPGLATNIQTTLSHEVLIGSERQDPTRRYELLAVILRSHLSEALGHYTVICRSSSGWNHFDDSNVSALCGLHVQKFLQPMERSRDSFTAYMLLYGALDGKEGEQLTP</sequence>
<dbReference type="InterPro" id="IPR001394">
    <property type="entry name" value="Peptidase_C19_UCH"/>
</dbReference>
<evidence type="ECO:0000313" key="5">
    <source>
        <dbReference type="Proteomes" id="UP000011087"/>
    </source>
</evidence>
<dbReference type="GO" id="GO:0016579">
    <property type="term" value="P:protein deubiquitination"/>
    <property type="evidence" value="ECO:0007669"/>
    <property type="project" value="InterPro"/>
</dbReference>
<gene>
    <name evidence="3" type="ORF">GUITHDRAFT_106739</name>
</gene>